<organism evidence="1 2">
    <name type="scientific">Streptomyces beijiangensis</name>
    <dbReference type="NCBI Taxonomy" id="163361"/>
    <lineage>
        <taxon>Bacteria</taxon>
        <taxon>Bacillati</taxon>
        <taxon>Actinomycetota</taxon>
        <taxon>Actinomycetes</taxon>
        <taxon>Kitasatosporales</taxon>
        <taxon>Streptomycetaceae</taxon>
        <taxon>Streptomyces</taxon>
    </lineage>
</organism>
<dbReference type="Proteomes" id="UP000664167">
    <property type="component" value="Unassembled WGS sequence"/>
</dbReference>
<evidence type="ECO:0000313" key="2">
    <source>
        <dbReference type="Proteomes" id="UP000664167"/>
    </source>
</evidence>
<dbReference type="EMBL" id="JAFLRJ010000297">
    <property type="protein sequence ID" value="MBO0515546.1"/>
    <property type="molecule type" value="Genomic_DNA"/>
</dbReference>
<evidence type="ECO:0000313" key="1">
    <source>
        <dbReference type="EMBL" id="MBO0515546.1"/>
    </source>
</evidence>
<keyword evidence="2" id="KW-1185">Reference proteome</keyword>
<evidence type="ECO:0008006" key="3">
    <source>
        <dbReference type="Google" id="ProtNLM"/>
    </source>
</evidence>
<accession>A0A939FC79</accession>
<proteinExistence type="predicted"/>
<reference evidence="1" key="1">
    <citation type="submission" date="2021-03" db="EMBL/GenBank/DDBJ databases">
        <title>Streptomyces poriferae sp. nov., a novel marine sponge-derived Actinobacteria species with anti-MRSA activity.</title>
        <authorList>
            <person name="Sandoval-Powers M."/>
            <person name="Kralova S."/>
            <person name="Nguyen G.-S."/>
            <person name="Fawwal D."/>
            <person name="Degnes K."/>
            <person name="Klinkenberg G."/>
            <person name="Sletta H."/>
            <person name="Wentzel A."/>
            <person name="Liles M.R."/>
        </authorList>
    </citation>
    <scope>NUCLEOTIDE SEQUENCE</scope>
    <source>
        <strain evidence="1">DSM 41794</strain>
    </source>
</reference>
<gene>
    <name evidence="1" type="ORF">J0695_27690</name>
</gene>
<dbReference type="RefSeq" id="WP_206966451.1">
    <property type="nucleotide sequence ID" value="NZ_BAAAJJ010000001.1"/>
</dbReference>
<protein>
    <recommendedName>
        <fullName evidence="3">Excreted virulence factor EspC, type VII ESX diderm</fullName>
    </recommendedName>
</protein>
<sequence length="167" mass="16897">MAGNSASLEFSSGPVKKAAEVADDLDTSMRQALASLKEAHQGVSGADAGVGLDSMVRLKRILPQWQARIETAQAECRRVATNLRITAGAHEANESRTADSLSGLLTPADPIAGSLLADTISTRPTAADPLAGSVVGNGFSTQPAAADPIARSVVSGAPASDVTGDFG</sequence>
<dbReference type="AlphaFoldDB" id="A0A939FC79"/>
<name>A0A939FC79_9ACTN</name>
<comment type="caution">
    <text evidence="1">The sequence shown here is derived from an EMBL/GenBank/DDBJ whole genome shotgun (WGS) entry which is preliminary data.</text>
</comment>